<keyword evidence="6 8" id="KW-0408">Iron</keyword>
<dbReference type="InterPro" id="IPR017972">
    <property type="entry name" value="Cyt_P450_CS"/>
</dbReference>
<dbReference type="InterPro" id="IPR002401">
    <property type="entry name" value="Cyt_P450_E_grp-I"/>
</dbReference>
<comment type="cofactor">
    <cofactor evidence="1 8">
        <name>heme</name>
        <dbReference type="ChEBI" id="CHEBI:30413"/>
    </cofactor>
</comment>
<dbReference type="CDD" id="cd11072">
    <property type="entry name" value="CYP71-like"/>
    <property type="match status" value="1"/>
</dbReference>
<sequence>MLLSPPFKTSSGSSPFPRPWGLPIIGNLHQLGALPQASLSSLAAEHAAPLMLLRLGSVPTLVVSSADAARAVFRRGSNDRALSGRPALRAAATLSYGLRNVSFAPPGGEFWRAARRACLSELLGAPRVRAFRAVREDEATALVAAVADESRGDGSAVNLSDRLVAATSRIVRRVAFGDDDGEDNIQTKAILEETQRLLGAFFVADYMPWLGWLDTLRGLRRRLERNFHELDAFYEKVIDEHVHRRTTMSNNSKEEDLVDVLLRLHDDPAHRSTFGSRGAIKGILTDMFIAGTDTSSAAVEWTMTELVRNPDVLAKAQREVRGVVGDNRDAVLESDLPRLHYLKLVIRESLRLHPPAPLLVPRETTEPCTVHGHVVPAGTRVLVNAKAIGADPDAWGPDAARFVPERHDGGDLNDHKPWHDDTFRLVPFGLGRRSCPGVHFATAVVELLLANLLLCFDWRAPHGGEVDLEEENGLTVHRKNPLVLVAERRRGAASGLHEQLHERLQLKPSQRVKKAAASCMEPFLKPETTLAVEEELENVALRAPPPAALLQVPKCL</sequence>
<dbReference type="AlphaFoldDB" id="A0ABC9CAH5"/>
<evidence type="ECO:0000256" key="2">
    <source>
        <dbReference type="ARBA" id="ARBA00010617"/>
    </source>
</evidence>
<protein>
    <submittedName>
        <fullName evidence="10">Uncharacterized protein</fullName>
    </submittedName>
</protein>
<dbReference type="GO" id="GO:0004497">
    <property type="term" value="F:monooxygenase activity"/>
    <property type="evidence" value="ECO:0007669"/>
    <property type="project" value="UniProtKB-KW"/>
</dbReference>
<comment type="similarity">
    <text evidence="2 9">Belongs to the cytochrome P450 family.</text>
</comment>
<dbReference type="PANTHER" id="PTHR47955:SF19">
    <property type="entry name" value="CYTOCHROME P450 71A9-LIKE ISOFORM X1"/>
    <property type="match status" value="1"/>
</dbReference>
<gene>
    <name evidence="10" type="ORF">URODEC1_LOCUS73143</name>
</gene>
<keyword evidence="4 8" id="KW-0479">Metal-binding</keyword>
<name>A0ABC9CAH5_9POAL</name>
<reference evidence="10" key="1">
    <citation type="submission" date="2024-10" db="EMBL/GenBank/DDBJ databases">
        <authorList>
            <person name="Ryan C."/>
        </authorList>
    </citation>
    <scope>NUCLEOTIDE SEQUENCE [LARGE SCALE GENOMIC DNA]</scope>
</reference>
<dbReference type="Gene3D" id="1.10.630.10">
    <property type="entry name" value="Cytochrome P450"/>
    <property type="match status" value="1"/>
</dbReference>
<evidence type="ECO:0000256" key="1">
    <source>
        <dbReference type="ARBA" id="ARBA00001971"/>
    </source>
</evidence>
<keyword evidence="5 9" id="KW-0560">Oxidoreductase</keyword>
<evidence type="ECO:0000256" key="5">
    <source>
        <dbReference type="ARBA" id="ARBA00023002"/>
    </source>
</evidence>
<dbReference type="InterPro" id="IPR036396">
    <property type="entry name" value="Cyt_P450_sf"/>
</dbReference>
<dbReference type="FunFam" id="1.10.630.10:FF:000043">
    <property type="entry name" value="Cytochrome P450 99A2"/>
    <property type="match status" value="1"/>
</dbReference>
<evidence type="ECO:0000256" key="7">
    <source>
        <dbReference type="ARBA" id="ARBA00023033"/>
    </source>
</evidence>
<keyword evidence="11" id="KW-1185">Reference proteome</keyword>
<dbReference type="Proteomes" id="UP001497457">
    <property type="component" value="Chromosome 29rd"/>
</dbReference>
<dbReference type="EMBL" id="OZ075139">
    <property type="protein sequence ID" value="CAL5016333.1"/>
    <property type="molecule type" value="Genomic_DNA"/>
</dbReference>
<evidence type="ECO:0000256" key="8">
    <source>
        <dbReference type="PIRSR" id="PIRSR602401-1"/>
    </source>
</evidence>
<dbReference type="PRINTS" id="PR00463">
    <property type="entry name" value="EP450I"/>
</dbReference>
<dbReference type="SUPFAM" id="SSF48264">
    <property type="entry name" value="Cytochrome P450"/>
    <property type="match status" value="1"/>
</dbReference>
<dbReference type="PROSITE" id="PS00086">
    <property type="entry name" value="CYTOCHROME_P450"/>
    <property type="match status" value="1"/>
</dbReference>
<feature type="binding site" description="axial binding residue" evidence="8">
    <location>
        <position position="435"/>
    </location>
    <ligand>
        <name>heme</name>
        <dbReference type="ChEBI" id="CHEBI:30413"/>
    </ligand>
    <ligandPart>
        <name>Fe</name>
        <dbReference type="ChEBI" id="CHEBI:18248"/>
    </ligandPart>
</feature>
<dbReference type="InterPro" id="IPR001128">
    <property type="entry name" value="Cyt_P450"/>
</dbReference>
<evidence type="ECO:0000256" key="3">
    <source>
        <dbReference type="ARBA" id="ARBA00022617"/>
    </source>
</evidence>
<accession>A0ABC9CAH5</accession>
<evidence type="ECO:0000313" key="11">
    <source>
        <dbReference type="Proteomes" id="UP001497457"/>
    </source>
</evidence>
<proteinExistence type="inferred from homology"/>
<organism evidence="10 11">
    <name type="scientific">Urochloa decumbens</name>
    <dbReference type="NCBI Taxonomy" id="240449"/>
    <lineage>
        <taxon>Eukaryota</taxon>
        <taxon>Viridiplantae</taxon>
        <taxon>Streptophyta</taxon>
        <taxon>Embryophyta</taxon>
        <taxon>Tracheophyta</taxon>
        <taxon>Spermatophyta</taxon>
        <taxon>Magnoliopsida</taxon>
        <taxon>Liliopsida</taxon>
        <taxon>Poales</taxon>
        <taxon>Poaceae</taxon>
        <taxon>PACMAD clade</taxon>
        <taxon>Panicoideae</taxon>
        <taxon>Panicodae</taxon>
        <taxon>Paniceae</taxon>
        <taxon>Melinidinae</taxon>
        <taxon>Urochloa</taxon>
    </lineage>
</organism>
<evidence type="ECO:0000256" key="9">
    <source>
        <dbReference type="RuleBase" id="RU000461"/>
    </source>
</evidence>
<dbReference type="PANTHER" id="PTHR47955">
    <property type="entry name" value="CYTOCHROME P450 FAMILY 71 PROTEIN"/>
    <property type="match status" value="1"/>
</dbReference>
<evidence type="ECO:0000256" key="6">
    <source>
        <dbReference type="ARBA" id="ARBA00023004"/>
    </source>
</evidence>
<evidence type="ECO:0000313" key="10">
    <source>
        <dbReference type="EMBL" id="CAL5016333.1"/>
    </source>
</evidence>
<dbReference type="Pfam" id="PF00067">
    <property type="entry name" value="p450"/>
    <property type="match status" value="1"/>
</dbReference>
<dbReference type="GO" id="GO:0046872">
    <property type="term" value="F:metal ion binding"/>
    <property type="evidence" value="ECO:0007669"/>
    <property type="project" value="UniProtKB-KW"/>
</dbReference>
<keyword evidence="7 9" id="KW-0503">Monooxygenase</keyword>
<evidence type="ECO:0000256" key="4">
    <source>
        <dbReference type="ARBA" id="ARBA00022723"/>
    </source>
</evidence>
<dbReference type="PRINTS" id="PR00385">
    <property type="entry name" value="P450"/>
</dbReference>
<keyword evidence="3 8" id="KW-0349">Heme</keyword>